<keyword evidence="2" id="KW-1185">Reference proteome</keyword>
<organism evidence="1 2">
    <name type="scientific">Undibacterium umbellatum</name>
    <dbReference type="NCBI Taxonomy" id="2762300"/>
    <lineage>
        <taxon>Bacteria</taxon>
        <taxon>Pseudomonadati</taxon>
        <taxon>Pseudomonadota</taxon>
        <taxon>Betaproteobacteria</taxon>
        <taxon>Burkholderiales</taxon>
        <taxon>Oxalobacteraceae</taxon>
        <taxon>Undibacterium</taxon>
    </lineage>
</organism>
<accession>A0ABR6ZGB6</accession>
<dbReference type="RefSeq" id="WP_186956344.1">
    <property type="nucleotide sequence ID" value="NZ_JACOFX010000019.1"/>
</dbReference>
<dbReference type="EMBL" id="JACOFX010000019">
    <property type="protein sequence ID" value="MBC3910770.1"/>
    <property type="molecule type" value="Genomic_DNA"/>
</dbReference>
<gene>
    <name evidence="1" type="ORF">H8L47_24680</name>
</gene>
<name>A0ABR6ZGB6_9BURK</name>
<comment type="caution">
    <text evidence="1">The sequence shown here is derived from an EMBL/GenBank/DDBJ whole genome shotgun (WGS) entry which is preliminary data.</text>
</comment>
<proteinExistence type="predicted"/>
<sequence>MSGSTIELTEEDILDVLRRNGVDPEFVSPGQLDRIFEYIESEEDRVLSGSLYFDDPKQIQMYARVEIANILREKGVLEVKPELAVTVTGACLISTDIFERYNKIRAEVDKLEKFGNVAITVSPVVDGNKTAHQISVDIHEVALENVNAASLITDALSEISKRAMLGGSFQVNFILQREDTAMHQRNIDSGIMPAKLEVIDFGYGSDGDEKFAERTYKDAEGDFFTLRRDAGGFSQFTAIGPYQHVSDKDSAPVNALNGDNWTKVEPELFELINQKLNQKLEPLATSPATPKM</sequence>
<evidence type="ECO:0000313" key="2">
    <source>
        <dbReference type="Proteomes" id="UP000646911"/>
    </source>
</evidence>
<reference evidence="1 2" key="1">
    <citation type="submission" date="2020-08" db="EMBL/GenBank/DDBJ databases">
        <title>Novel species isolated from subtropical streams in China.</title>
        <authorList>
            <person name="Lu H."/>
        </authorList>
    </citation>
    <scope>NUCLEOTIDE SEQUENCE [LARGE SCALE GENOMIC DNA]</scope>
    <source>
        <strain evidence="1 2">NL8W</strain>
    </source>
</reference>
<protein>
    <submittedName>
        <fullName evidence="1">Uncharacterized protein</fullName>
    </submittedName>
</protein>
<evidence type="ECO:0000313" key="1">
    <source>
        <dbReference type="EMBL" id="MBC3910770.1"/>
    </source>
</evidence>
<dbReference type="Proteomes" id="UP000646911">
    <property type="component" value="Unassembled WGS sequence"/>
</dbReference>